<keyword evidence="1" id="KW-0812">Transmembrane</keyword>
<reference evidence="2" key="1">
    <citation type="submission" date="2016-10" db="EMBL/GenBank/DDBJ databases">
        <authorList>
            <person name="de Groot N.N."/>
        </authorList>
    </citation>
    <scope>NUCLEOTIDE SEQUENCE</scope>
</reference>
<name>A0A1W1DUT1_9ZZZZ</name>
<protein>
    <submittedName>
        <fullName evidence="2">Uncharacterized protein</fullName>
    </submittedName>
</protein>
<evidence type="ECO:0000256" key="1">
    <source>
        <dbReference type="SAM" id="Phobius"/>
    </source>
</evidence>
<proteinExistence type="predicted"/>
<keyword evidence="1" id="KW-0472">Membrane</keyword>
<organism evidence="2">
    <name type="scientific">hydrothermal vent metagenome</name>
    <dbReference type="NCBI Taxonomy" id="652676"/>
    <lineage>
        <taxon>unclassified sequences</taxon>
        <taxon>metagenomes</taxon>
        <taxon>ecological metagenomes</taxon>
    </lineage>
</organism>
<feature type="transmembrane region" description="Helical" evidence="1">
    <location>
        <begin position="21"/>
        <end position="43"/>
    </location>
</feature>
<dbReference type="AlphaFoldDB" id="A0A1W1DUT1"/>
<dbReference type="EMBL" id="FPHW01000223">
    <property type="protein sequence ID" value="SFV85510.1"/>
    <property type="molecule type" value="Genomic_DNA"/>
</dbReference>
<accession>A0A1W1DUT1</accession>
<evidence type="ECO:0000313" key="2">
    <source>
        <dbReference type="EMBL" id="SFV85510.1"/>
    </source>
</evidence>
<sequence>MMKYDGQEIGSKKCGITQVCVAMAMLAGAFLTLIIIGLIMNYMPGV</sequence>
<gene>
    <name evidence="2" type="ORF">MNB_SUP05-7-1214</name>
</gene>
<keyword evidence="1" id="KW-1133">Transmembrane helix</keyword>